<organism evidence="2 3">
    <name type="scientific">Pseudokineococcus marinus</name>
    <dbReference type="NCBI Taxonomy" id="351215"/>
    <lineage>
        <taxon>Bacteria</taxon>
        <taxon>Bacillati</taxon>
        <taxon>Actinomycetota</taxon>
        <taxon>Actinomycetes</taxon>
        <taxon>Kineosporiales</taxon>
        <taxon>Kineosporiaceae</taxon>
        <taxon>Pseudokineococcus</taxon>
    </lineage>
</organism>
<evidence type="ECO:0000256" key="1">
    <source>
        <dbReference type="SAM" id="MobiDB-lite"/>
    </source>
</evidence>
<dbReference type="RefSeq" id="WP_171203444.1">
    <property type="nucleotide sequence ID" value="NZ_BAAANP010000007.1"/>
</dbReference>
<gene>
    <name evidence="2" type="ORF">HLB09_11165</name>
</gene>
<evidence type="ECO:0008006" key="4">
    <source>
        <dbReference type="Google" id="ProtNLM"/>
    </source>
</evidence>
<feature type="region of interest" description="Disordered" evidence="1">
    <location>
        <begin position="1"/>
        <end position="25"/>
    </location>
</feature>
<accession>A0A849BRK9</accession>
<dbReference type="Proteomes" id="UP000555552">
    <property type="component" value="Unassembled WGS sequence"/>
</dbReference>
<keyword evidence="3" id="KW-1185">Reference proteome</keyword>
<evidence type="ECO:0000313" key="3">
    <source>
        <dbReference type="Proteomes" id="UP000555552"/>
    </source>
</evidence>
<comment type="caution">
    <text evidence="2">The sequence shown here is derived from an EMBL/GenBank/DDBJ whole genome shotgun (WGS) entry which is preliminary data.</text>
</comment>
<protein>
    <recommendedName>
        <fullName evidence="4">Asp23/Gls24 family envelope stress response protein</fullName>
    </recommendedName>
</protein>
<proteinExistence type="predicted"/>
<dbReference type="AlphaFoldDB" id="A0A849BRK9"/>
<reference evidence="2 3" key="1">
    <citation type="submission" date="2020-05" db="EMBL/GenBank/DDBJ databases">
        <title>MicrobeNet Type strains.</title>
        <authorList>
            <person name="Nicholson A.C."/>
        </authorList>
    </citation>
    <scope>NUCLEOTIDE SEQUENCE [LARGE SCALE GENOMIC DNA]</scope>
    <source>
        <strain evidence="2 3">JCM 14547</strain>
    </source>
</reference>
<dbReference type="EMBL" id="JABEMA010000172">
    <property type="protein sequence ID" value="NNH23637.1"/>
    <property type="molecule type" value="Genomic_DNA"/>
</dbReference>
<sequence>MTAAPAGEPRPGTAPVREAPVEEPTDADRVRAAVLAAPGVVDLHGGPLGEVGTYLPGRRVAGVRLGDGSRPTEVHVVASTAAPLAQTAAAVHAALAPLAALTGPVHVVVGDVAPPGGSVG</sequence>
<name>A0A849BRK9_9ACTN</name>
<evidence type="ECO:0000313" key="2">
    <source>
        <dbReference type="EMBL" id="NNH23637.1"/>
    </source>
</evidence>